<name>A0A9X3PJ67_9ACTN</name>
<dbReference type="InterPro" id="IPR046192">
    <property type="entry name" value="DUF6220"/>
</dbReference>
<feature type="transmembrane region" description="Helical" evidence="1">
    <location>
        <begin position="7"/>
        <end position="28"/>
    </location>
</feature>
<keyword evidence="5" id="KW-1185">Reference proteome</keyword>
<reference evidence="3 5" key="2">
    <citation type="submission" date="2023-07" db="EMBL/GenBank/DDBJ databases">
        <title>Sequencing the genomes of 1000 actinobacteria strains.</title>
        <authorList>
            <person name="Klenk H.-P."/>
        </authorList>
    </citation>
    <scope>NUCLEOTIDE SEQUENCE [LARGE SCALE GENOMIC DNA]</scope>
    <source>
        <strain evidence="3 5">DSM 44724</strain>
    </source>
</reference>
<comment type="caution">
    <text evidence="2">The sequence shown here is derived from an EMBL/GenBank/DDBJ whole genome shotgun (WGS) entry which is preliminary data.</text>
</comment>
<accession>A0A9X3PJ67</accession>
<dbReference type="Proteomes" id="UP001183604">
    <property type="component" value="Unassembled WGS sequence"/>
</dbReference>
<keyword evidence="1" id="KW-0472">Membrane</keyword>
<feature type="transmembrane region" description="Helical" evidence="1">
    <location>
        <begin position="72"/>
        <end position="91"/>
    </location>
</feature>
<evidence type="ECO:0000313" key="4">
    <source>
        <dbReference type="Proteomes" id="UP001145799"/>
    </source>
</evidence>
<evidence type="ECO:0000256" key="1">
    <source>
        <dbReference type="SAM" id="Phobius"/>
    </source>
</evidence>
<feature type="transmembrane region" description="Helical" evidence="1">
    <location>
        <begin position="97"/>
        <end position="120"/>
    </location>
</feature>
<dbReference type="Proteomes" id="UP001145799">
    <property type="component" value="Unassembled WGS sequence"/>
</dbReference>
<dbReference type="AlphaFoldDB" id="A0A9X3PJ67"/>
<dbReference type="EMBL" id="JAPZVQ010000009">
    <property type="protein sequence ID" value="MDA1386379.1"/>
    <property type="molecule type" value="Genomic_DNA"/>
</dbReference>
<dbReference type="Pfam" id="PF19728">
    <property type="entry name" value="DUF6220"/>
    <property type="match status" value="1"/>
</dbReference>
<dbReference type="EMBL" id="JAVDYD010000001">
    <property type="protein sequence ID" value="MDR7338895.1"/>
    <property type="molecule type" value="Genomic_DNA"/>
</dbReference>
<sequence length="142" mass="14689">MLKFFRIWLFALGALIGIQFFLAGYGAIGTGSPDEAFALHIMNGRVIAAVSLLAILFAAAARAGGKLVGRSAIIFGLVFLQFVIAMIAVAGTVPGQIIFGFHVVNALIIEGMVGSTGKLAKQLIDARKPAETDAETAAPATA</sequence>
<feature type="transmembrane region" description="Helical" evidence="1">
    <location>
        <begin position="40"/>
        <end position="60"/>
    </location>
</feature>
<keyword evidence="1" id="KW-0812">Transmembrane</keyword>
<evidence type="ECO:0000313" key="2">
    <source>
        <dbReference type="EMBL" id="MDA1386379.1"/>
    </source>
</evidence>
<keyword evidence="1" id="KW-1133">Transmembrane helix</keyword>
<evidence type="ECO:0000313" key="5">
    <source>
        <dbReference type="Proteomes" id="UP001183604"/>
    </source>
</evidence>
<gene>
    <name evidence="3" type="ORF">J2S69_002614</name>
    <name evidence="2" type="ORF">O2L01_15385</name>
</gene>
<reference evidence="2" key="1">
    <citation type="submission" date="2022-12" db="EMBL/GenBank/DDBJ databases">
        <title>Gycomyces niveus sp.nov., a novel actinomycete isolated from soil in Shouguang.</title>
        <authorList>
            <person name="Yang X."/>
        </authorList>
    </citation>
    <scope>NUCLEOTIDE SEQUENCE</scope>
    <source>
        <strain evidence="2">DSM 44724</strain>
    </source>
</reference>
<organism evidence="2 4">
    <name type="scientific">Glycomyces lechevalierae</name>
    <dbReference type="NCBI Taxonomy" id="256034"/>
    <lineage>
        <taxon>Bacteria</taxon>
        <taxon>Bacillati</taxon>
        <taxon>Actinomycetota</taxon>
        <taxon>Actinomycetes</taxon>
        <taxon>Glycomycetales</taxon>
        <taxon>Glycomycetaceae</taxon>
        <taxon>Glycomyces</taxon>
    </lineage>
</organism>
<dbReference type="RefSeq" id="WP_270122847.1">
    <property type="nucleotide sequence ID" value="NZ_BAAAOM010000004.1"/>
</dbReference>
<proteinExistence type="predicted"/>
<evidence type="ECO:0000313" key="3">
    <source>
        <dbReference type="EMBL" id="MDR7338895.1"/>
    </source>
</evidence>
<protein>
    <submittedName>
        <fullName evidence="2">DUF6220 domain-containing protein</fullName>
    </submittedName>
</protein>